<dbReference type="Pfam" id="PF11111">
    <property type="entry name" value="CENP-M"/>
    <property type="match status" value="1"/>
</dbReference>
<keyword evidence="6" id="KW-0137">Centromere</keyword>
<keyword evidence="5" id="KW-0539">Nucleus</keyword>
<evidence type="ECO:0000313" key="7">
    <source>
        <dbReference type="EMBL" id="KAK4830212.1"/>
    </source>
</evidence>
<comment type="subcellular location">
    <subcellularLocation>
        <location evidence="2">Chromosome</location>
        <location evidence="2">Centromere</location>
    </subcellularLocation>
    <subcellularLocation>
        <location evidence="1">Nucleus</location>
    </subcellularLocation>
</comment>
<dbReference type="PANTHER" id="PTHR34436:SF1">
    <property type="entry name" value="CENTROMERE PROTEIN M"/>
    <property type="match status" value="1"/>
</dbReference>
<dbReference type="EMBL" id="JAUNZN010000001">
    <property type="protein sequence ID" value="KAK4830212.1"/>
    <property type="molecule type" value="Genomic_DNA"/>
</dbReference>
<keyword evidence="8" id="KW-1185">Reference proteome</keyword>
<evidence type="ECO:0000256" key="5">
    <source>
        <dbReference type="ARBA" id="ARBA00023242"/>
    </source>
</evidence>
<keyword evidence="4" id="KW-0158">Chromosome</keyword>
<organism evidence="7 8">
    <name type="scientific">Mycteria americana</name>
    <name type="common">Wood stork</name>
    <dbReference type="NCBI Taxonomy" id="33587"/>
    <lineage>
        <taxon>Eukaryota</taxon>
        <taxon>Metazoa</taxon>
        <taxon>Chordata</taxon>
        <taxon>Craniata</taxon>
        <taxon>Vertebrata</taxon>
        <taxon>Euteleostomi</taxon>
        <taxon>Archelosauria</taxon>
        <taxon>Archosauria</taxon>
        <taxon>Dinosauria</taxon>
        <taxon>Saurischia</taxon>
        <taxon>Theropoda</taxon>
        <taxon>Coelurosauria</taxon>
        <taxon>Aves</taxon>
        <taxon>Neognathae</taxon>
        <taxon>Neoaves</taxon>
        <taxon>Aequornithes</taxon>
        <taxon>Ciconiiformes</taxon>
        <taxon>Ciconiidae</taxon>
        <taxon>Mycteria</taxon>
    </lineage>
</organism>
<evidence type="ECO:0000256" key="4">
    <source>
        <dbReference type="ARBA" id="ARBA00022454"/>
    </source>
</evidence>
<proteinExistence type="predicted"/>
<accession>A0AAN7PDP0</accession>
<evidence type="ECO:0000313" key="8">
    <source>
        <dbReference type="Proteomes" id="UP001333110"/>
    </source>
</evidence>
<protein>
    <recommendedName>
        <fullName evidence="3">Centromere protein M</fullName>
    </recommendedName>
</protein>
<dbReference type="AlphaFoldDB" id="A0AAN7PDP0"/>
<dbReference type="GO" id="GO:0000775">
    <property type="term" value="C:chromosome, centromeric region"/>
    <property type="evidence" value="ECO:0007669"/>
    <property type="project" value="UniProtKB-SubCell"/>
</dbReference>
<dbReference type="InterPro" id="IPR020987">
    <property type="entry name" value="Centromere_Cenp-M"/>
</dbReference>
<dbReference type="GO" id="GO:0005634">
    <property type="term" value="C:nucleus"/>
    <property type="evidence" value="ECO:0007669"/>
    <property type="project" value="UniProtKB-SubCell"/>
</dbReference>
<evidence type="ECO:0000256" key="2">
    <source>
        <dbReference type="ARBA" id="ARBA00004584"/>
    </source>
</evidence>
<name>A0AAN7PDP0_MYCAM</name>
<dbReference type="Gene3D" id="3.40.50.300">
    <property type="entry name" value="P-loop containing nucleotide triphosphate hydrolases"/>
    <property type="match status" value="1"/>
</dbReference>
<evidence type="ECO:0000256" key="1">
    <source>
        <dbReference type="ARBA" id="ARBA00004123"/>
    </source>
</evidence>
<dbReference type="Proteomes" id="UP001333110">
    <property type="component" value="Unassembled WGS sequence"/>
</dbReference>
<reference evidence="7 8" key="1">
    <citation type="journal article" date="2023" name="J. Hered.">
        <title>Chromosome-level genome of the wood stork (Mycteria americana) provides insight into avian chromosome evolution.</title>
        <authorList>
            <person name="Flamio R. Jr."/>
            <person name="Ramstad K.M."/>
        </authorList>
    </citation>
    <scope>NUCLEOTIDE SEQUENCE [LARGE SCALE GENOMIC DNA]</scope>
    <source>
        <strain evidence="7">JAX WOST 10</strain>
    </source>
</reference>
<gene>
    <name evidence="7" type="ORF">QYF61_009279</name>
</gene>
<sequence length="181" mass="20009">MAVLRPFDKLPALNSAVLLLVGSDEGLQQKLAEAMLREKKNFKINIWLMRAGQCYLITSQLLRLWPQFTNTAGQLGCLCFSDSLKNVEASLAHVDASFFLGKVCFLVTGVGRVNYCSVEMNAIWKLGEVYCSPVLFCELELEGIRVATAQRLLRMLQICAGHVPGVSALSFGSLMRNFADD</sequence>
<evidence type="ECO:0000256" key="3">
    <source>
        <dbReference type="ARBA" id="ARBA00016382"/>
    </source>
</evidence>
<evidence type="ECO:0000256" key="6">
    <source>
        <dbReference type="ARBA" id="ARBA00023328"/>
    </source>
</evidence>
<comment type="caution">
    <text evidence="7">The sequence shown here is derived from an EMBL/GenBank/DDBJ whole genome shotgun (WGS) entry which is preliminary data.</text>
</comment>
<dbReference type="PANTHER" id="PTHR34436">
    <property type="entry name" value="CENTROMERE PROTEIN M"/>
    <property type="match status" value="1"/>
</dbReference>
<dbReference type="InterPro" id="IPR027417">
    <property type="entry name" value="P-loop_NTPase"/>
</dbReference>